<name>A0A085W3V6_9BACT</name>
<gene>
    <name evidence="2" type="ORF">DB31_4079</name>
</gene>
<dbReference type="EMBL" id="JMCB01000022">
    <property type="protein sequence ID" value="KFE62369.1"/>
    <property type="molecule type" value="Genomic_DNA"/>
</dbReference>
<dbReference type="AlphaFoldDB" id="A0A085W3V6"/>
<reference evidence="2 3" key="1">
    <citation type="submission" date="2014-04" db="EMBL/GenBank/DDBJ databases">
        <title>Genome assembly of Hyalangium minutum DSM 14724.</title>
        <authorList>
            <person name="Sharma G."/>
            <person name="Subramanian S."/>
        </authorList>
    </citation>
    <scope>NUCLEOTIDE SEQUENCE [LARGE SCALE GENOMIC DNA]</scope>
    <source>
        <strain evidence="2 3">DSM 14724</strain>
    </source>
</reference>
<feature type="region of interest" description="Disordered" evidence="1">
    <location>
        <begin position="1"/>
        <end position="46"/>
    </location>
</feature>
<proteinExistence type="predicted"/>
<sequence length="102" mass="10888">MHPLSQQQRHRGGAEPAQGLSLPGEAPISTSAGQLEGHLPAFPIQGRNHLGEASAAHQLPPLVAGGQRQERLWGLLDDWRCAMSGAGQTWRQAAMARQTTHG</sequence>
<evidence type="ECO:0000313" key="3">
    <source>
        <dbReference type="Proteomes" id="UP000028725"/>
    </source>
</evidence>
<organism evidence="2 3">
    <name type="scientific">Hyalangium minutum</name>
    <dbReference type="NCBI Taxonomy" id="394096"/>
    <lineage>
        <taxon>Bacteria</taxon>
        <taxon>Pseudomonadati</taxon>
        <taxon>Myxococcota</taxon>
        <taxon>Myxococcia</taxon>
        <taxon>Myxococcales</taxon>
        <taxon>Cystobacterineae</taxon>
        <taxon>Archangiaceae</taxon>
        <taxon>Hyalangium</taxon>
    </lineage>
</organism>
<dbReference type="Proteomes" id="UP000028725">
    <property type="component" value="Unassembled WGS sequence"/>
</dbReference>
<evidence type="ECO:0000256" key="1">
    <source>
        <dbReference type="SAM" id="MobiDB-lite"/>
    </source>
</evidence>
<evidence type="ECO:0000313" key="2">
    <source>
        <dbReference type="EMBL" id="KFE62369.1"/>
    </source>
</evidence>
<comment type="caution">
    <text evidence="2">The sequence shown here is derived from an EMBL/GenBank/DDBJ whole genome shotgun (WGS) entry which is preliminary data.</text>
</comment>
<keyword evidence="3" id="KW-1185">Reference proteome</keyword>
<dbReference type="STRING" id="394096.DB31_4079"/>
<accession>A0A085W3V6</accession>
<protein>
    <submittedName>
        <fullName evidence="2">Uncharacterized protein</fullName>
    </submittedName>
</protein>